<dbReference type="Proteomes" id="UP000051679">
    <property type="component" value="Unassembled WGS sequence"/>
</dbReference>
<dbReference type="STRING" id="1291052.FC18_GL001486"/>
<dbReference type="PANTHER" id="PTHR43586">
    <property type="entry name" value="CYSTEINE DESULFURASE"/>
    <property type="match status" value="1"/>
</dbReference>
<sequence>MANNDSEWRADFPLFQQHPELAYFDQAATGQYPQSVIDALNAYMTGANAPLHRGLYKLAYAATEQFESVRSQVAEFLHAQAADEIVFTSGTTAALNLVAQSFGNLIVDGNSEIIVSIAEHHSNFLPWQHLAETTGAKLLIAPVTADGAIDEDWVLAHIGMHTRIVALAQETNVTGAQLQQVRTIADRVHGQGGYLVLDGAQAVAHTDVDVQALGCDFYAFSGHKIYGPSGIGVLYGRRELLVEMPPVTLGGGMINEVTTLTASFAPAPLRFEAGSQNALGVIGLGAAIEYLQPRRAAITAYLKGLTSQVRSALAELPAVTLYSSPAAPATVSFNVDGVHAHDVATFLDEADVAVRAGHHCAQPLMHALGVSAVVRATLGAYTTEDDCQRLIAGVREAAAFFAEARHES</sequence>
<accession>A0A0R1ZK43</accession>
<comment type="similarity">
    <text evidence="2">Belongs to the class-V pyridoxal-phosphate-dependent aminotransferase family. Csd subfamily.</text>
</comment>
<evidence type="ECO:0000256" key="7">
    <source>
        <dbReference type="RuleBase" id="RU004504"/>
    </source>
</evidence>
<dbReference type="PROSITE" id="PS00595">
    <property type="entry name" value="AA_TRANSFER_CLASS_5"/>
    <property type="match status" value="1"/>
</dbReference>
<name>A0A0R1ZK43_9LACO</name>
<dbReference type="Pfam" id="PF00266">
    <property type="entry name" value="Aminotran_5"/>
    <property type="match status" value="1"/>
</dbReference>
<proteinExistence type="inferred from homology"/>
<dbReference type="GO" id="GO:0030170">
    <property type="term" value="F:pyridoxal phosphate binding"/>
    <property type="evidence" value="ECO:0007669"/>
    <property type="project" value="InterPro"/>
</dbReference>
<evidence type="ECO:0000259" key="8">
    <source>
        <dbReference type="Pfam" id="PF00266"/>
    </source>
</evidence>
<feature type="domain" description="Aminotransferase class V" evidence="8">
    <location>
        <begin position="23"/>
        <end position="390"/>
    </location>
</feature>
<comment type="cofactor">
    <cofactor evidence="1 7">
        <name>pyridoxal 5'-phosphate</name>
        <dbReference type="ChEBI" id="CHEBI:597326"/>
    </cofactor>
</comment>
<dbReference type="InterPro" id="IPR015421">
    <property type="entry name" value="PyrdxlP-dep_Trfase_major"/>
</dbReference>
<keyword evidence="4" id="KW-0808">Transferase</keyword>
<dbReference type="GO" id="GO:0006534">
    <property type="term" value="P:cysteine metabolic process"/>
    <property type="evidence" value="ECO:0007669"/>
    <property type="project" value="InterPro"/>
</dbReference>
<evidence type="ECO:0000256" key="2">
    <source>
        <dbReference type="ARBA" id="ARBA00010447"/>
    </source>
</evidence>
<dbReference type="Gene3D" id="3.40.640.10">
    <property type="entry name" value="Type I PLP-dependent aspartate aminotransferase-like (Major domain)"/>
    <property type="match status" value="1"/>
</dbReference>
<dbReference type="InterPro" id="IPR000192">
    <property type="entry name" value="Aminotrans_V_dom"/>
</dbReference>
<evidence type="ECO:0000313" key="9">
    <source>
        <dbReference type="EMBL" id="KRM55320.1"/>
    </source>
</evidence>
<evidence type="ECO:0000256" key="3">
    <source>
        <dbReference type="ARBA" id="ARBA00012239"/>
    </source>
</evidence>
<comment type="caution">
    <text evidence="9">The sequence shown here is derived from an EMBL/GenBank/DDBJ whole genome shotgun (WGS) entry which is preliminary data.</text>
</comment>
<dbReference type="EC" id="2.8.1.7" evidence="3"/>
<evidence type="ECO:0000256" key="4">
    <source>
        <dbReference type="ARBA" id="ARBA00022679"/>
    </source>
</evidence>
<dbReference type="OrthoDB" id="9804366at2"/>
<gene>
    <name evidence="9" type="ORF">FC18_GL001486</name>
</gene>
<dbReference type="InterPro" id="IPR016454">
    <property type="entry name" value="Cysteine_dSase"/>
</dbReference>
<dbReference type="PANTHER" id="PTHR43586:SF8">
    <property type="entry name" value="CYSTEINE DESULFURASE 1, CHLOROPLASTIC"/>
    <property type="match status" value="1"/>
</dbReference>
<dbReference type="InterPro" id="IPR020578">
    <property type="entry name" value="Aminotrans_V_PyrdxlP_BS"/>
</dbReference>
<evidence type="ECO:0000313" key="10">
    <source>
        <dbReference type="Proteomes" id="UP000051679"/>
    </source>
</evidence>
<keyword evidence="5" id="KW-0663">Pyridoxal phosphate</keyword>
<dbReference type="InterPro" id="IPR010970">
    <property type="entry name" value="Cys_dSase_SufS"/>
</dbReference>
<dbReference type="PATRIC" id="fig|1291052.5.peg.1507"/>
<organism evidence="9 10">
    <name type="scientific">Lacticaseibacillus sharpeae JCM 1186 = DSM 20505</name>
    <dbReference type="NCBI Taxonomy" id="1291052"/>
    <lineage>
        <taxon>Bacteria</taxon>
        <taxon>Bacillati</taxon>
        <taxon>Bacillota</taxon>
        <taxon>Bacilli</taxon>
        <taxon>Lactobacillales</taxon>
        <taxon>Lactobacillaceae</taxon>
        <taxon>Lacticaseibacillus</taxon>
    </lineage>
</organism>
<dbReference type="InterPro" id="IPR015424">
    <property type="entry name" value="PyrdxlP-dep_Trfase"/>
</dbReference>
<evidence type="ECO:0000256" key="5">
    <source>
        <dbReference type="ARBA" id="ARBA00022898"/>
    </source>
</evidence>
<dbReference type="EMBL" id="AYYO01000024">
    <property type="protein sequence ID" value="KRM55320.1"/>
    <property type="molecule type" value="Genomic_DNA"/>
</dbReference>
<protein>
    <recommendedName>
        <fullName evidence="3">cysteine desulfurase</fullName>
        <ecNumber evidence="3">2.8.1.7</ecNumber>
    </recommendedName>
</protein>
<reference evidence="9 10" key="1">
    <citation type="journal article" date="2015" name="Genome Announc.">
        <title>Expanding the biotechnology potential of lactobacilli through comparative genomics of 213 strains and associated genera.</title>
        <authorList>
            <person name="Sun Z."/>
            <person name="Harris H.M."/>
            <person name="McCann A."/>
            <person name="Guo C."/>
            <person name="Argimon S."/>
            <person name="Zhang W."/>
            <person name="Yang X."/>
            <person name="Jeffery I.B."/>
            <person name="Cooney J.C."/>
            <person name="Kagawa T.F."/>
            <person name="Liu W."/>
            <person name="Song Y."/>
            <person name="Salvetti E."/>
            <person name="Wrobel A."/>
            <person name="Rasinkangas P."/>
            <person name="Parkhill J."/>
            <person name="Rea M.C."/>
            <person name="O'Sullivan O."/>
            <person name="Ritari J."/>
            <person name="Douillard F.P."/>
            <person name="Paul Ross R."/>
            <person name="Yang R."/>
            <person name="Briner A.E."/>
            <person name="Felis G.E."/>
            <person name="de Vos W.M."/>
            <person name="Barrangou R."/>
            <person name="Klaenhammer T.R."/>
            <person name="Caufield P.W."/>
            <person name="Cui Y."/>
            <person name="Zhang H."/>
            <person name="O'Toole P.W."/>
        </authorList>
    </citation>
    <scope>NUCLEOTIDE SEQUENCE [LARGE SCALE GENOMIC DNA]</scope>
    <source>
        <strain evidence="9 10">DSM 20505</strain>
    </source>
</reference>
<dbReference type="Gene3D" id="3.90.1150.10">
    <property type="entry name" value="Aspartate Aminotransferase, domain 1"/>
    <property type="match status" value="1"/>
</dbReference>
<evidence type="ECO:0000256" key="6">
    <source>
        <dbReference type="ARBA" id="ARBA00050776"/>
    </source>
</evidence>
<dbReference type="RefSeq" id="WP_054678432.1">
    <property type="nucleotide sequence ID" value="NZ_AYYO01000024.1"/>
</dbReference>
<dbReference type="SUPFAM" id="SSF53383">
    <property type="entry name" value="PLP-dependent transferases"/>
    <property type="match status" value="1"/>
</dbReference>
<evidence type="ECO:0000256" key="1">
    <source>
        <dbReference type="ARBA" id="ARBA00001933"/>
    </source>
</evidence>
<comment type="catalytic activity">
    <reaction evidence="6">
        <text>(sulfur carrier)-H + L-cysteine = (sulfur carrier)-SH + L-alanine</text>
        <dbReference type="Rhea" id="RHEA:43892"/>
        <dbReference type="Rhea" id="RHEA-COMP:14737"/>
        <dbReference type="Rhea" id="RHEA-COMP:14739"/>
        <dbReference type="ChEBI" id="CHEBI:29917"/>
        <dbReference type="ChEBI" id="CHEBI:35235"/>
        <dbReference type="ChEBI" id="CHEBI:57972"/>
        <dbReference type="ChEBI" id="CHEBI:64428"/>
        <dbReference type="EC" id="2.8.1.7"/>
    </reaction>
</comment>
<keyword evidence="10" id="KW-1185">Reference proteome</keyword>
<dbReference type="CDD" id="cd06453">
    <property type="entry name" value="SufS_like"/>
    <property type="match status" value="1"/>
</dbReference>
<dbReference type="AlphaFoldDB" id="A0A0R1ZK43"/>
<dbReference type="PIRSF" id="PIRSF005572">
    <property type="entry name" value="NifS"/>
    <property type="match status" value="1"/>
</dbReference>
<dbReference type="InterPro" id="IPR015422">
    <property type="entry name" value="PyrdxlP-dep_Trfase_small"/>
</dbReference>
<dbReference type="GO" id="GO:0031071">
    <property type="term" value="F:cysteine desulfurase activity"/>
    <property type="evidence" value="ECO:0007669"/>
    <property type="project" value="UniProtKB-EC"/>
</dbReference>